<sequence>MLGVYIVGYFKYPVMSKAGVVADQFLATSLGPALAAGSVTAACAGQLCRSTKGTGRDSDLIVTTEETGQFCIIMDCTQALECTQALDEFSFEDSRSFKPTQKVVVGHLTVEGVKHKIYSGENIIGRDVDSCNIVLHSKDFVTNELLCGSFIGSESQKSLLLRSSLDLISRFVLSGMCRPVRKLVPSPVFVIHLLLLMRKDTFVGCEATPCLSPSHRPSQKIGFRLALDRAKGLN</sequence>
<accession>A0A7R9CF31</accession>
<dbReference type="EMBL" id="OC316891">
    <property type="protein sequence ID" value="CAD7394152.1"/>
    <property type="molecule type" value="Genomic_DNA"/>
</dbReference>
<dbReference type="AlphaFoldDB" id="A0A7R9CF31"/>
<protein>
    <submittedName>
        <fullName evidence="1">Uncharacterized protein</fullName>
    </submittedName>
</protein>
<reference evidence="1" key="1">
    <citation type="submission" date="2020-11" db="EMBL/GenBank/DDBJ databases">
        <authorList>
            <person name="Tran Van P."/>
        </authorList>
    </citation>
    <scope>NUCLEOTIDE SEQUENCE</scope>
</reference>
<organism evidence="1">
    <name type="scientific">Timema cristinae</name>
    <name type="common">Walking stick</name>
    <dbReference type="NCBI Taxonomy" id="61476"/>
    <lineage>
        <taxon>Eukaryota</taxon>
        <taxon>Metazoa</taxon>
        <taxon>Ecdysozoa</taxon>
        <taxon>Arthropoda</taxon>
        <taxon>Hexapoda</taxon>
        <taxon>Insecta</taxon>
        <taxon>Pterygota</taxon>
        <taxon>Neoptera</taxon>
        <taxon>Polyneoptera</taxon>
        <taxon>Phasmatodea</taxon>
        <taxon>Timematodea</taxon>
        <taxon>Timematoidea</taxon>
        <taxon>Timematidae</taxon>
        <taxon>Timema</taxon>
    </lineage>
</organism>
<name>A0A7R9CF31_TIMCR</name>
<proteinExistence type="predicted"/>
<gene>
    <name evidence="1" type="ORF">TCEB3V08_LOCUS2090</name>
</gene>
<evidence type="ECO:0000313" key="1">
    <source>
        <dbReference type="EMBL" id="CAD7394152.1"/>
    </source>
</evidence>